<feature type="region of interest" description="Disordered" evidence="2">
    <location>
        <begin position="365"/>
        <end position="451"/>
    </location>
</feature>
<dbReference type="AlphaFoldDB" id="T2PLH3"/>
<protein>
    <recommendedName>
        <fullName evidence="3">DUF3071 domain-containing protein</fullName>
    </recommendedName>
</protein>
<evidence type="ECO:0000313" key="5">
    <source>
        <dbReference type="Proteomes" id="UP000015779"/>
    </source>
</evidence>
<feature type="compositionally biased region" description="Polar residues" evidence="2">
    <location>
        <begin position="409"/>
        <end position="420"/>
    </location>
</feature>
<dbReference type="PATRIC" id="fig|1261062.4.peg.409"/>
<reference evidence="4 5" key="1">
    <citation type="submission" date="2013-06" db="EMBL/GenBank/DDBJ databases">
        <authorList>
            <person name="Weinstock G."/>
            <person name="Sodergren E."/>
            <person name="Lobos E.A."/>
            <person name="Fulton L."/>
            <person name="Fulton R."/>
            <person name="Courtney L."/>
            <person name="Fronick C."/>
            <person name="O'Laughlin M."/>
            <person name="Godfrey J."/>
            <person name="Wilson R.M."/>
            <person name="Miner T."/>
            <person name="Farmer C."/>
            <person name="Delehaunty K."/>
            <person name="Cordes M."/>
            <person name="Minx P."/>
            <person name="Tomlinson C."/>
            <person name="Chen J."/>
            <person name="Wollam A."/>
            <person name="Pepin K.H."/>
            <person name="Bhonagiri V."/>
            <person name="Zhang X."/>
            <person name="Warren W."/>
            <person name="Mitreva M."/>
            <person name="Mardis E.R."/>
            <person name="Wilson R.K."/>
        </authorList>
    </citation>
    <scope>NUCLEOTIDE SEQUENCE [LARGE SCALE GENOMIC DNA]</scope>
    <source>
        <strain evidence="4 5">JCP8017A</strain>
    </source>
</reference>
<dbReference type="HOGENOM" id="CLU_021151_2_2_11"/>
<dbReference type="EMBL" id="ATJN01000025">
    <property type="protein sequence ID" value="EPI52773.1"/>
    <property type="molecule type" value="Genomic_DNA"/>
</dbReference>
<gene>
    <name evidence="4" type="ORF">HMPREF1577_00445</name>
</gene>
<dbReference type="Proteomes" id="UP000015779">
    <property type="component" value="Unassembled WGS sequence"/>
</dbReference>
<dbReference type="InterPro" id="IPR021421">
    <property type="entry name" value="DUF3071"/>
</dbReference>
<keyword evidence="1" id="KW-0175">Coiled coil</keyword>
<evidence type="ECO:0000256" key="1">
    <source>
        <dbReference type="SAM" id="Coils"/>
    </source>
</evidence>
<feature type="coiled-coil region" evidence="1">
    <location>
        <begin position="269"/>
        <end position="298"/>
    </location>
</feature>
<feature type="domain" description="DUF3071" evidence="3">
    <location>
        <begin position="8"/>
        <end position="185"/>
    </location>
</feature>
<feature type="compositionally biased region" description="Basic and acidic residues" evidence="2">
    <location>
        <begin position="384"/>
        <end position="404"/>
    </location>
</feature>
<feature type="compositionally biased region" description="Low complexity" evidence="2">
    <location>
        <begin position="365"/>
        <end position="383"/>
    </location>
</feature>
<comment type="caution">
    <text evidence="4">The sequence shown here is derived from an EMBL/GenBank/DDBJ whole genome shotgun (WGS) entry which is preliminary data.</text>
</comment>
<organism evidence="4 5">
    <name type="scientific">Gardnerella pickettii JCP8017A</name>
    <dbReference type="NCBI Taxonomy" id="1261062"/>
    <lineage>
        <taxon>Bacteria</taxon>
        <taxon>Bacillati</taxon>
        <taxon>Actinomycetota</taxon>
        <taxon>Actinomycetes</taxon>
        <taxon>Bifidobacteriales</taxon>
        <taxon>Bifidobacteriaceae</taxon>
        <taxon>Gardnerella</taxon>
        <taxon>Gardnerella pickettii</taxon>
    </lineage>
</organism>
<feature type="region of interest" description="Disordered" evidence="2">
    <location>
        <begin position="51"/>
        <end position="72"/>
    </location>
</feature>
<dbReference type="Pfam" id="PF11268">
    <property type="entry name" value="DUF3071"/>
    <property type="match status" value="1"/>
</dbReference>
<sequence>MLENPPKEASFDHVDNNGDLIFIFENTPLKIHVDDTLERAIAESKKLTNVDGRNQNTVNSTGKSDDSPNATTATLPISQIQALIRAGLEPEHVAKRYNVSESQVRRFSSGVETEKQYAIEQFLTVPAPKQSNMRTLSDLIERTLAKAHIGMETVKWRATRRGLEPWLITAEFNTATRTIKAEWTWNMHDNSVACANPSARLLLGEEVMNNDSSKKSQFGGTYRDTVSISFPFANEDLPGNSIRSARIERAVSQWESRNSENLANVANVAMQAQNAKNEQDQNAQNANAQNAQEQYNANNASKSLDQNNASSLDSLQNYEQNNNLSTLVANSENQVDANAVSNSINAVQIASNIANSSNSDLNKASNNANALFSNNSSYSSNSESRNEEEKQANQENKKDNHIQADKTVSIETPKSAQTPKSAKARANEHSKAKKSSRAAVPSWDEILFGEG</sequence>
<dbReference type="InterPro" id="IPR047682">
    <property type="entry name" value="SepH-like"/>
</dbReference>
<evidence type="ECO:0000259" key="3">
    <source>
        <dbReference type="Pfam" id="PF11268"/>
    </source>
</evidence>
<dbReference type="NCBIfam" id="NF040712">
    <property type="entry name" value="SepH"/>
    <property type="match status" value="1"/>
</dbReference>
<dbReference type="RefSeq" id="WP_020757912.1">
    <property type="nucleotide sequence ID" value="NZ_KE347861.1"/>
</dbReference>
<evidence type="ECO:0000313" key="4">
    <source>
        <dbReference type="EMBL" id="EPI52773.1"/>
    </source>
</evidence>
<accession>T2PLH3</accession>
<proteinExistence type="predicted"/>
<name>T2PLH3_9BIFI</name>
<evidence type="ECO:0000256" key="2">
    <source>
        <dbReference type="SAM" id="MobiDB-lite"/>
    </source>
</evidence>